<sequence length="1240" mass="136652">MTSRFVKTYSRKGGEGTSKFDEVLSTKRGTLSTKWGDTKYKAKVGSKRAGAPKNDSVLGVFKRPRPSADGLEDPFGFDSDEESKPVSSRSGNKSSPAKPTSAEPPLAERPGLSLDMGSRSSLQGGSLSLAPSRGASWLPNDRNQPALLEDTARFFNSSSASIGNSQQSSSLSENQHSYSWYQNASESDRKPLAQTTTLKTGSEATYDSWDAIMGLRPPSPSQEPRNPAPTLSWSSVGLTMGSCDVGQTRHEKLPSPPRLQTLSESEDLGLDSDFLVETSDYSQTSSSSSSLTRNSNNCRTYRRPNKQGSGKASDSSGFSSAAFGTDPPKSTSDGSNKTTGGGGGRGRTRDYTVLHPSSVSMCNVTIQDRGVEEYSTEAAPSSGSSSAGSGSTTERGEAGWQRKKTEQQNTRSRPTQTKSKKESKLELFGFDDADAHQEDSSADNTDGGSSYKIKYFGFDDMSDSDGADDDDDDGSKERRRRAKKAAAAKGKPVVTAVEEIQEDEDEDDDEPPDPFERLEIPEIQEFQGRPAAKENKKYSERQESRIRADVMDFSEEGLRVVASAPRRPTKGKQAEKNQDSLRRIFSAHKKSPTKAVYNARHWTLESEEEPPPPFFSRSQTAPAPAAAGGSSKEPSDAQKDEGVFKAPPPPPKVTKCVTIPTDLYQDQVTALKCRKEHKELYTVVQHVKHFNDVVEFGENQEFTDDFEYLATGLKTGQPLNTRCLSVISLATRCAMPSFRMHLRARGKVAQVFKTLNDAPQHPNLALCTASLMYILSRDRLNMDLDRSCLDLMIRLLELDQDQGGGVVVEVEVDSTPQFSAREIAKVKEKIRKLCDTVHNKHLDLQNITTGHLAMETLLSLTSKRAGDWFKEELRLLGGLDHIVDKVKECVNNLNQEDDKEKLVSSLWGAERCLRVLESVTVHNPENQSYLIAYKDSSLIISSAKALNRCEAMIQRYSRELNSDWAMVGKAVEDCMRAIIGVLLNLTHDNEWGSTKTGEQQDLIMTALNCVLKVPQYLPQEQRFDIRVLGLGLLINLVEYSARNKYCLMEMEMEGGQGPCNSTVLLSPQHQDITSNGPLSAIAALVQLFLQRERAAILAEAQTDDLIKETPKPADQSGQWQESGGEIQWVANDNAPEKQDDIKKKEKEEEDEELDLNKALQHAGKHMEDSIVASYTALLLGCLCQGSPLNVTTVRDNLPKGDFSIMTEMLKKFLNFMNLTCDVGTTGQKSISRIIDYLEHC</sequence>
<evidence type="ECO:0000256" key="13">
    <source>
        <dbReference type="ARBA" id="ARBA00023306"/>
    </source>
</evidence>
<feature type="compositionally biased region" description="Polar residues" evidence="18">
    <location>
        <begin position="407"/>
        <end position="417"/>
    </location>
</feature>
<keyword evidence="8" id="KW-0132">Cell division</keyword>
<dbReference type="Proteomes" id="UP000472265">
    <property type="component" value="Chromosome 20"/>
</dbReference>
<feature type="compositionally biased region" description="Low complexity" evidence="18">
    <location>
        <begin position="621"/>
        <end position="631"/>
    </location>
</feature>
<feature type="compositionally biased region" description="Basic and acidic residues" evidence="18">
    <location>
        <begin position="1134"/>
        <end position="1146"/>
    </location>
</feature>
<dbReference type="InterPro" id="IPR039874">
    <property type="entry name" value="WAPL"/>
</dbReference>
<feature type="region of interest" description="Disordered" evidence="18">
    <location>
        <begin position="605"/>
        <end position="651"/>
    </location>
</feature>
<evidence type="ECO:0000256" key="17">
    <source>
        <dbReference type="ARBA" id="ARBA00080613"/>
    </source>
</evidence>
<feature type="region of interest" description="Disordered" evidence="18">
    <location>
        <begin position="26"/>
        <end position="544"/>
    </location>
</feature>
<reference evidence="20" key="2">
    <citation type="submission" date="2025-05" db="UniProtKB">
        <authorList>
            <consortium name="Ensembl"/>
        </authorList>
    </citation>
    <scope>IDENTIFICATION</scope>
</reference>
<comment type="subcellular location">
    <subcellularLocation>
        <location evidence="2">Chromosome</location>
    </subcellularLocation>
    <subcellularLocation>
        <location evidence="3">Cytoplasm</location>
    </subcellularLocation>
    <subcellularLocation>
        <location evidence="1">Nucleus</location>
    </subcellularLocation>
</comment>
<name>A0A671Y2T2_SPAAU</name>
<feature type="region of interest" description="Disordered" evidence="18">
    <location>
        <begin position="1108"/>
        <end position="1149"/>
    </location>
</feature>
<feature type="compositionally biased region" description="Polar residues" evidence="18">
    <location>
        <begin position="355"/>
        <end position="366"/>
    </location>
</feature>
<dbReference type="InterPro" id="IPR011989">
    <property type="entry name" value="ARM-like"/>
</dbReference>
<dbReference type="Ensembl" id="ENSSAUT00010059584.1">
    <property type="protein sequence ID" value="ENSSAUP00010056728.1"/>
    <property type="gene ID" value="ENSSAUG00010022430.1"/>
</dbReference>
<dbReference type="Ensembl" id="ENSSAUT00010059614.1">
    <property type="protein sequence ID" value="ENSSAUP00010056758.1"/>
    <property type="gene ID" value="ENSSAUG00010022430.1"/>
</dbReference>
<feature type="domain" description="WAPL" evidence="19">
    <location>
        <begin position="674"/>
        <end position="1219"/>
    </location>
</feature>
<accession>A0A671Y2T2</accession>
<dbReference type="AlphaFoldDB" id="A0A671Y2T2"/>
<evidence type="ECO:0000256" key="11">
    <source>
        <dbReference type="ARBA" id="ARBA00023054"/>
    </source>
</evidence>
<dbReference type="PANTHER" id="PTHR22100:SF13">
    <property type="entry name" value="WINGS APART-LIKE PROTEIN HOMOLOG"/>
    <property type="match status" value="1"/>
</dbReference>
<evidence type="ECO:0000256" key="15">
    <source>
        <dbReference type="ARBA" id="ARBA00064348"/>
    </source>
</evidence>
<evidence type="ECO:0000256" key="18">
    <source>
        <dbReference type="SAM" id="MobiDB-lite"/>
    </source>
</evidence>
<feature type="compositionally biased region" description="Low complexity" evidence="18">
    <location>
        <begin position="278"/>
        <end position="297"/>
    </location>
</feature>
<feature type="region of interest" description="Disordered" evidence="18">
    <location>
        <begin position="559"/>
        <end position="580"/>
    </location>
</feature>
<feature type="compositionally biased region" description="Acidic residues" evidence="18">
    <location>
        <begin position="499"/>
        <end position="513"/>
    </location>
</feature>
<keyword evidence="6" id="KW-0963">Cytoplasm</keyword>
<comment type="function">
    <text evidence="14">Regulator of sister chromatid cohesion in mitosis which negatively regulates cohesin association with chromatin. Involved in both sister chromatid cohesion during interphase and sister-chromatid resolution during early stages of mitosis. Couples DNA replication to sister chromatid cohesion. Cohesion ensures that chromosome partitioning is accurate in both meiotic and mitotic cells and plays an important role in DNA repair.</text>
</comment>
<gene>
    <name evidence="20" type="primary">WAPL</name>
</gene>
<comment type="similarity">
    <text evidence="4">Belongs to the WAPL family.</text>
</comment>
<feature type="compositionally biased region" description="Acidic residues" evidence="18">
    <location>
        <begin position="460"/>
        <end position="474"/>
    </location>
</feature>
<comment type="subunit">
    <text evidence="15">Interacts with the cohesin complex throughout the cell cycle; interacts with both chromatin-bound and soluble pools of the complex. Interacts with RAD21; the interaction is direct. Interacts with PDS5A; the interaction is direct, cohesin-dependent and competitive with CDCA5/SORORIN. Interacts (via FGF motifs) with PDS5B; the interaction is direct. Interacts with a SMC1 protein (SMC1A or SMC1B) and SMC3.</text>
</comment>
<evidence type="ECO:0000256" key="3">
    <source>
        <dbReference type="ARBA" id="ARBA00004496"/>
    </source>
</evidence>
<dbReference type="GO" id="GO:0005634">
    <property type="term" value="C:nucleus"/>
    <property type="evidence" value="ECO:0007669"/>
    <property type="project" value="UniProtKB-SubCell"/>
</dbReference>
<proteinExistence type="inferred from homology"/>
<keyword evidence="21" id="KW-1185">Reference proteome</keyword>
<reference evidence="20" key="1">
    <citation type="submission" date="2021-04" db="EMBL/GenBank/DDBJ databases">
        <authorList>
            <consortium name="Wellcome Sanger Institute Data Sharing"/>
        </authorList>
    </citation>
    <scope>NUCLEOTIDE SEQUENCE [LARGE SCALE GENOMIC DNA]</scope>
</reference>
<keyword evidence="13" id="KW-0131">Cell cycle</keyword>
<evidence type="ECO:0000256" key="9">
    <source>
        <dbReference type="ARBA" id="ARBA00022776"/>
    </source>
</evidence>
<keyword evidence="11" id="KW-0175">Coiled coil</keyword>
<dbReference type="Ensembl" id="ENSSAUT00010059594.1">
    <property type="protein sequence ID" value="ENSSAUP00010056738.1"/>
    <property type="gene ID" value="ENSSAUG00010022430.1"/>
</dbReference>
<evidence type="ECO:0000256" key="14">
    <source>
        <dbReference type="ARBA" id="ARBA00054706"/>
    </source>
</evidence>
<keyword evidence="7" id="KW-0597">Phosphoprotein</keyword>
<evidence type="ECO:0000256" key="2">
    <source>
        <dbReference type="ARBA" id="ARBA00004286"/>
    </source>
</evidence>
<evidence type="ECO:0000256" key="7">
    <source>
        <dbReference type="ARBA" id="ARBA00022553"/>
    </source>
</evidence>
<feature type="compositionally biased region" description="Basic and acidic residues" evidence="18">
    <location>
        <begin position="531"/>
        <end position="544"/>
    </location>
</feature>
<evidence type="ECO:0000256" key="10">
    <source>
        <dbReference type="ARBA" id="ARBA00022990"/>
    </source>
</evidence>
<feature type="compositionally biased region" description="Low complexity" evidence="18">
    <location>
        <begin position="156"/>
        <end position="179"/>
    </location>
</feature>
<feature type="region of interest" description="Disordered" evidence="18">
    <location>
        <begin position="1"/>
        <end position="20"/>
    </location>
</feature>
<evidence type="ECO:0000256" key="16">
    <source>
        <dbReference type="ARBA" id="ARBA00069316"/>
    </source>
</evidence>
<keyword evidence="10" id="KW-0007">Acetylation</keyword>
<feature type="compositionally biased region" description="Low complexity" evidence="18">
    <location>
        <begin position="308"/>
        <end position="324"/>
    </location>
</feature>
<feature type="compositionally biased region" description="Basic and acidic residues" evidence="18">
    <location>
        <begin position="633"/>
        <end position="643"/>
    </location>
</feature>
<evidence type="ECO:0000313" key="20">
    <source>
        <dbReference type="Ensembl" id="ENSSAUP00010056732.1"/>
    </source>
</evidence>
<dbReference type="Gene3D" id="1.25.10.10">
    <property type="entry name" value="Leucine-rich Repeat Variant"/>
    <property type="match status" value="1"/>
</dbReference>
<evidence type="ECO:0000256" key="12">
    <source>
        <dbReference type="ARBA" id="ARBA00023242"/>
    </source>
</evidence>
<dbReference type="GO" id="GO:0005694">
    <property type="term" value="C:chromosome"/>
    <property type="evidence" value="ECO:0007669"/>
    <property type="project" value="UniProtKB-SubCell"/>
</dbReference>
<dbReference type="Ensembl" id="ENSSAUT00010059604.1">
    <property type="protein sequence ID" value="ENSSAUP00010056748.1"/>
    <property type="gene ID" value="ENSSAUG00010022430.1"/>
</dbReference>
<feature type="compositionally biased region" description="Polar residues" evidence="18">
    <location>
        <begin position="85"/>
        <end position="98"/>
    </location>
</feature>
<keyword evidence="12" id="KW-0539">Nucleus</keyword>
<dbReference type="GeneTree" id="ENSGT00390000015768"/>
<dbReference type="GO" id="GO:0051301">
    <property type="term" value="P:cell division"/>
    <property type="evidence" value="ECO:0007669"/>
    <property type="project" value="UniProtKB-KW"/>
</dbReference>
<dbReference type="InterPro" id="IPR022771">
    <property type="entry name" value="WAPL_C"/>
</dbReference>
<feature type="compositionally biased region" description="Polar residues" evidence="18">
    <location>
        <begin position="328"/>
        <end position="337"/>
    </location>
</feature>
<dbReference type="FunFam" id="1.25.10.10:FF:000085">
    <property type="entry name" value="Wings apart-like protein homolog"/>
    <property type="match status" value="1"/>
</dbReference>
<dbReference type="InterPro" id="IPR012502">
    <property type="entry name" value="WAPL_dom"/>
</dbReference>
<dbReference type="GO" id="GO:0005737">
    <property type="term" value="C:cytoplasm"/>
    <property type="evidence" value="ECO:0007669"/>
    <property type="project" value="UniProtKB-SubCell"/>
</dbReference>
<evidence type="ECO:0000259" key="19">
    <source>
        <dbReference type="PROSITE" id="PS51271"/>
    </source>
</evidence>
<keyword evidence="5" id="KW-0158">Chromosome</keyword>
<dbReference type="Ensembl" id="ENSSAUT00010059597.1">
    <property type="protein sequence ID" value="ENSSAUP00010056741.1"/>
    <property type="gene ID" value="ENSSAUG00010022430.1"/>
</dbReference>
<dbReference type="PANTHER" id="PTHR22100">
    <property type="entry name" value="WINGS APART-LIKE PROTEIN HOMOLOG"/>
    <property type="match status" value="1"/>
</dbReference>
<protein>
    <recommendedName>
        <fullName evidence="16">Wings apart-like protein homolog</fullName>
    </recommendedName>
    <alternativeName>
        <fullName evidence="17">WAPL cohesin release factor</fullName>
    </alternativeName>
</protein>
<organism evidence="20 21">
    <name type="scientific">Sparus aurata</name>
    <name type="common">Gilthead sea bream</name>
    <dbReference type="NCBI Taxonomy" id="8175"/>
    <lineage>
        <taxon>Eukaryota</taxon>
        <taxon>Metazoa</taxon>
        <taxon>Chordata</taxon>
        <taxon>Craniata</taxon>
        <taxon>Vertebrata</taxon>
        <taxon>Euteleostomi</taxon>
        <taxon>Actinopterygii</taxon>
        <taxon>Neopterygii</taxon>
        <taxon>Teleostei</taxon>
        <taxon>Neoteleostei</taxon>
        <taxon>Acanthomorphata</taxon>
        <taxon>Eupercaria</taxon>
        <taxon>Spariformes</taxon>
        <taxon>Sparidae</taxon>
        <taxon>Sparus</taxon>
    </lineage>
</organism>
<feature type="compositionally biased region" description="Polar residues" evidence="18">
    <location>
        <begin position="193"/>
        <end position="205"/>
    </location>
</feature>
<keyword evidence="9" id="KW-0498">Mitosis</keyword>
<evidence type="ECO:0000313" key="21">
    <source>
        <dbReference type="Proteomes" id="UP000472265"/>
    </source>
</evidence>
<feature type="compositionally biased region" description="Low complexity" evidence="18">
    <location>
        <begin position="376"/>
        <end position="393"/>
    </location>
</feature>
<evidence type="ECO:0000256" key="1">
    <source>
        <dbReference type="ARBA" id="ARBA00004123"/>
    </source>
</evidence>
<dbReference type="PROSITE" id="PS51271">
    <property type="entry name" value="WAPL"/>
    <property type="match status" value="1"/>
</dbReference>
<evidence type="ECO:0000256" key="6">
    <source>
        <dbReference type="ARBA" id="ARBA00022490"/>
    </source>
</evidence>
<dbReference type="OrthoDB" id="78088at2759"/>
<evidence type="ECO:0000256" key="5">
    <source>
        <dbReference type="ARBA" id="ARBA00022454"/>
    </source>
</evidence>
<dbReference type="Pfam" id="PF07814">
    <property type="entry name" value="WAPL"/>
    <property type="match status" value="1"/>
</dbReference>
<evidence type="ECO:0000256" key="8">
    <source>
        <dbReference type="ARBA" id="ARBA00022618"/>
    </source>
</evidence>
<feature type="compositionally biased region" description="Low complexity" evidence="18">
    <location>
        <begin position="117"/>
        <end position="129"/>
    </location>
</feature>
<dbReference type="Ensembl" id="ENSSAUT00010059588.1">
    <property type="protein sequence ID" value="ENSSAUP00010056732.1"/>
    <property type="gene ID" value="ENSSAUG00010022430.1"/>
</dbReference>
<evidence type="ECO:0000256" key="4">
    <source>
        <dbReference type="ARBA" id="ARBA00006854"/>
    </source>
</evidence>
<feature type="compositionally biased region" description="Basic residues" evidence="18">
    <location>
        <begin position="477"/>
        <end position="486"/>
    </location>
</feature>